<keyword evidence="2 5" id="KW-0812">Transmembrane</keyword>
<evidence type="ECO:0000313" key="8">
    <source>
        <dbReference type="Proteomes" id="UP000276133"/>
    </source>
</evidence>
<dbReference type="InterPro" id="IPR011547">
    <property type="entry name" value="SLC26A/SulP_dom"/>
</dbReference>
<evidence type="ECO:0000256" key="2">
    <source>
        <dbReference type="ARBA" id="ARBA00022692"/>
    </source>
</evidence>
<dbReference type="AlphaFoldDB" id="A0A3M7PFP8"/>
<dbReference type="InterPro" id="IPR001902">
    <property type="entry name" value="SLC26A/SulP_fam"/>
</dbReference>
<feature type="transmembrane region" description="Helical" evidence="5">
    <location>
        <begin position="122"/>
        <end position="141"/>
    </location>
</feature>
<dbReference type="OrthoDB" id="288203at2759"/>
<feature type="non-terminal residue" evidence="7">
    <location>
        <position position="1"/>
    </location>
</feature>
<evidence type="ECO:0000259" key="6">
    <source>
        <dbReference type="PROSITE" id="PS50801"/>
    </source>
</evidence>
<dbReference type="GO" id="GO:0055085">
    <property type="term" value="P:transmembrane transport"/>
    <property type="evidence" value="ECO:0007669"/>
    <property type="project" value="InterPro"/>
</dbReference>
<dbReference type="PANTHER" id="PTHR11814">
    <property type="entry name" value="SULFATE TRANSPORTER"/>
    <property type="match status" value="1"/>
</dbReference>
<dbReference type="PROSITE" id="PS50801">
    <property type="entry name" value="STAS"/>
    <property type="match status" value="1"/>
</dbReference>
<feature type="transmembrane region" description="Helical" evidence="5">
    <location>
        <begin position="185"/>
        <end position="210"/>
    </location>
</feature>
<sequence>PFPTELLVVVFGTLISYLAKFNQRFDVQIIGSIKSGIPAPQLPPIFLIKDMIVQCLVIAIIAFAINYSLCDLFSKTHRYKINPTQELFAYGASNIFSSFFSCFVSAGSLGRSLVQNNAGGKSQVSSIFSCIILALVLAFIAPLFQDLPQACLASIILVALQGLLKKIKDLSFYWKINKIEFLQFLITYLSVIILDIDIGLGVGVAFYILVHLVRSSKPYSTLLGNIPGTELYRDLNLYKDAEEIDHIKIVRFQAELHATNSIQFKKAIYKLTETKPQDYIEAKNKLIAKQKKRMEKDKPSKFEKIFPDSVKKKIAKKINEVEEISPEMESLQNRTQDISLQIEIEENKNDLEKLSEICSESPKLKFLIIDCSSITFIDSVGVKVTKQLISDFKEIGIIMHS</sequence>
<dbReference type="EMBL" id="REGN01011069">
    <property type="protein sequence ID" value="RMZ97946.1"/>
    <property type="molecule type" value="Genomic_DNA"/>
</dbReference>
<dbReference type="Proteomes" id="UP000276133">
    <property type="component" value="Unassembled WGS sequence"/>
</dbReference>
<dbReference type="Gene3D" id="3.30.750.24">
    <property type="entry name" value="STAS domain"/>
    <property type="match status" value="1"/>
</dbReference>
<comment type="caution">
    <text evidence="7">The sequence shown here is derived from an EMBL/GenBank/DDBJ whole genome shotgun (WGS) entry which is preliminary data.</text>
</comment>
<dbReference type="SUPFAM" id="SSF52091">
    <property type="entry name" value="SpoIIaa-like"/>
    <property type="match status" value="1"/>
</dbReference>
<evidence type="ECO:0000256" key="1">
    <source>
        <dbReference type="ARBA" id="ARBA00004141"/>
    </source>
</evidence>
<proteinExistence type="predicted"/>
<evidence type="ECO:0000256" key="3">
    <source>
        <dbReference type="ARBA" id="ARBA00022989"/>
    </source>
</evidence>
<name>A0A3M7PFP8_BRAPC</name>
<keyword evidence="8" id="KW-1185">Reference proteome</keyword>
<feature type="domain" description="STAS" evidence="6">
    <location>
        <begin position="237"/>
        <end position="401"/>
    </location>
</feature>
<organism evidence="7 8">
    <name type="scientific">Brachionus plicatilis</name>
    <name type="common">Marine rotifer</name>
    <name type="synonym">Brachionus muelleri</name>
    <dbReference type="NCBI Taxonomy" id="10195"/>
    <lineage>
        <taxon>Eukaryota</taxon>
        <taxon>Metazoa</taxon>
        <taxon>Spiralia</taxon>
        <taxon>Gnathifera</taxon>
        <taxon>Rotifera</taxon>
        <taxon>Eurotatoria</taxon>
        <taxon>Monogononta</taxon>
        <taxon>Pseudotrocha</taxon>
        <taxon>Ploima</taxon>
        <taxon>Brachionidae</taxon>
        <taxon>Brachionus</taxon>
    </lineage>
</organism>
<dbReference type="STRING" id="10195.A0A3M7PFP8"/>
<feature type="transmembrane region" description="Helical" evidence="5">
    <location>
        <begin position="46"/>
        <end position="67"/>
    </location>
</feature>
<gene>
    <name evidence="7" type="ORF">BpHYR1_004155</name>
</gene>
<dbReference type="GO" id="GO:0016020">
    <property type="term" value="C:membrane"/>
    <property type="evidence" value="ECO:0007669"/>
    <property type="project" value="UniProtKB-SubCell"/>
</dbReference>
<reference evidence="7 8" key="1">
    <citation type="journal article" date="2018" name="Sci. Rep.">
        <title>Genomic signatures of local adaptation to the degree of environmental predictability in rotifers.</title>
        <authorList>
            <person name="Franch-Gras L."/>
            <person name="Hahn C."/>
            <person name="Garcia-Roger E.M."/>
            <person name="Carmona M.J."/>
            <person name="Serra M."/>
            <person name="Gomez A."/>
        </authorList>
    </citation>
    <scope>NUCLEOTIDE SEQUENCE [LARGE SCALE GENOMIC DNA]</scope>
    <source>
        <strain evidence="7">HYR1</strain>
    </source>
</reference>
<keyword evidence="4 5" id="KW-0472">Membrane</keyword>
<dbReference type="CDD" id="cd07042">
    <property type="entry name" value="STAS_SulP_like_sulfate_transporter"/>
    <property type="match status" value="1"/>
</dbReference>
<evidence type="ECO:0000313" key="7">
    <source>
        <dbReference type="EMBL" id="RMZ97946.1"/>
    </source>
</evidence>
<protein>
    <submittedName>
        <fullName evidence="7">Solute carrier family 26 member 6-like</fullName>
    </submittedName>
</protein>
<dbReference type="InterPro" id="IPR036513">
    <property type="entry name" value="STAS_dom_sf"/>
</dbReference>
<accession>A0A3M7PFP8</accession>
<feature type="transmembrane region" description="Helical" evidence="5">
    <location>
        <begin position="87"/>
        <end position="110"/>
    </location>
</feature>
<dbReference type="Pfam" id="PF01740">
    <property type="entry name" value="STAS"/>
    <property type="match status" value="1"/>
</dbReference>
<dbReference type="InterPro" id="IPR002645">
    <property type="entry name" value="STAS_dom"/>
</dbReference>
<dbReference type="Pfam" id="PF00916">
    <property type="entry name" value="Sulfate_transp"/>
    <property type="match status" value="1"/>
</dbReference>
<keyword evidence="3 5" id="KW-1133">Transmembrane helix</keyword>
<evidence type="ECO:0000256" key="5">
    <source>
        <dbReference type="SAM" id="Phobius"/>
    </source>
</evidence>
<comment type="subcellular location">
    <subcellularLocation>
        <location evidence="1">Membrane</location>
        <topology evidence="1">Multi-pass membrane protein</topology>
    </subcellularLocation>
</comment>
<evidence type="ECO:0000256" key="4">
    <source>
        <dbReference type="ARBA" id="ARBA00023136"/>
    </source>
</evidence>